<comment type="caution">
    <text evidence="4">The sequence shown here is derived from an EMBL/GenBank/DDBJ whole genome shotgun (WGS) entry which is preliminary data.</text>
</comment>
<sequence length="173" mass="20014">MDHIQITKATIADLETVQMIGRQTFFETFAESNTEEDMNNYLQENFSEEKVAAELSNTGSQFFIAWDDAIPVGYLKVNTGNTQTELQDNTSLEIERIYVKSSHHGKKVGQILYDKALETAQLQNKVFMWLGVWEENPRAIRFYEKNGFVAFDKHIFKTGKDEQTDIMMKKVLQ</sequence>
<dbReference type="EMBL" id="SJSL01000001">
    <property type="protein sequence ID" value="TCD03233.1"/>
    <property type="molecule type" value="Genomic_DNA"/>
</dbReference>
<dbReference type="RefSeq" id="WP_131593645.1">
    <property type="nucleotide sequence ID" value="NZ_SJSL01000001.1"/>
</dbReference>
<dbReference type="InterPro" id="IPR051556">
    <property type="entry name" value="N-term/lysine_N-AcTrnsfr"/>
</dbReference>
<feature type="domain" description="N-acetyltransferase" evidence="3">
    <location>
        <begin position="4"/>
        <end position="173"/>
    </location>
</feature>
<dbReference type="Proteomes" id="UP000293347">
    <property type="component" value="Unassembled WGS sequence"/>
</dbReference>
<dbReference type="PANTHER" id="PTHR42919:SF8">
    <property type="entry name" value="N-ALPHA-ACETYLTRANSFERASE 50"/>
    <property type="match status" value="1"/>
</dbReference>
<keyword evidence="2" id="KW-0012">Acyltransferase</keyword>
<evidence type="ECO:0000256" key="1">
    <source>
        <dbReference type="ARBA" id="ARBA00022679"/>
    </source>
</evidence>
<dbReference type="OrthoDB" id="7205533at2"/>
<protein>
    <submittedName>
        <fullName evidence="4">GNAT family N-acetyltransferase</fullName>
    </submittedName>
</protein>
<reference evidence="4 5" key="1">
    <citation type="submission" date="2019-02" db="EMBL/GenBank/DDBJ databases">
        <title>Pedobacter sp. RP-1-14 sp. nov., isolated from Arctic soil.</title>
        <authorList>
            <person name="Dahal R.H."/>
        </authorList>
    </citation>
    <scope>NUCLEOTIDE SEQUENCE [LARGE SCALE GENOMIC DNA]</scope>
    <source>
        <strain evidence="4 5">RP-1-14</strain>
    </source>
</reference>
<dbReference type="SUPFAM" id="SSF55729">
    <property type="entry name" value="Acyl-CoA N-acyltransferases (Nat)"/>
    <property type="match status" value="1"/>
</dbReference>
<dbReference type="PROSITE" id="PS51186">
    <property type="entry name" value="GNAT"/>
    <property type="match status" value="1"/>
</dbReference>
<dbReference type="AlphaFoldDB" id="A0A4R0NTI3"/>
<dbReference type="InterPro" id="IPR000182">
    <property type="entry name" value="GNAT_dom"/>
</dbReference>
<dbReference type="PANTHER" id="PTHR42919">
    <property type="entry name" value="N-ALPHA-ACETYLTRANSFERASE"/>
    <property type="match status" value="1"/>
</dbReference>
<evidence type="ECO:0000259" key="3">
    <source>
        <dbReference type="PROSITE" id="PS51186"/>
    </source>
</evidence>
<dbReference type="Pfam" id="PF00583">
    <property type="entry name" value="Acetyltransf_1"/>
    <property type="match status" value="1"/>
</dbReference>
<proteinExistence type="predicted"/>
<evidence type="ECO:0000256" key="2">
    <source>
        <dbReference type="ARBA" id="ARBA00023315"/>
    </source>
</evidence>
<gene>
    <name evidence="4" type="ORF">EZ437_04475</name>
</gene>
<dbReference type="GO" id="GO:0016747">
    <property type="term" value="F:acyltransferase activity, transferring groups other than amino-acyl groups"/>
    <property type="evidence" value="ECO:0007669"/>
    <property type="project" value="InterPro"/>
</dbReference>
<evidence type="ECO:0000313" key="5">
    <source>
        <dbReference type="Proteomes" id="UP000293347"/>
    </source>
</evidence>
<evidence type="ECO:0000313" key="4">
    <source>
        <dbReference type="EMBL" id="TCD03233.1"/>
    </source>
</evidence>
<organism evidence="4 5">
    <name type="scientific">Pedobacter psychroterrae</name>
    <dbReference type="NCBI Taxonomy" id="2530453"/>
    <lineage>
        <taxon>Bacteria</taxon>
        <taxon>Pseudomonadati</taxon>
        <taxon>Bacteroidota</taxon>
        <taxon>Sphingobacteriia</taxon>
        <taxon>Sphingobacteriales</taxon>
        <taxon>Sphingobacteriaceae</taxon>
        <taxon>Pedobacter</taxon>
    </lineage>
</organism>
<name>A0A4R0NTI3_9SPHI</name>
<accession>A0A4R0NTI3</accession>
<keyword evidence="5" id="KW-1185">Reference proteome</keyword>
<dbReference type="InterPro" id="IPR016181">
    <property type="entry name" value="Acyl_CoA_acyltransferase"/>
</dbReference>
<dbReference type="Gene3D" id="3.40.630.30">
    <property type="match status" value="1"/>
</dbReference>
<dbReference type="CDD" id="cd04301">
    <property type="entry name" value="NAT_SF"/>
    <property type="match status" value="1"/>
</dbReference>
<keyword evidence="1 4" id="KW-0808">Transferase</keyword>